<sequence length="106" mass="12097">MKVWTYLLLILFMITSCSGSSSSQNLTWYNHSVITNVAEDPEKPEEFTRVSIGISPQIFYLSKKADDYKTLLEKTSQSHKKGKAYHIGIEKNTNIIKQINEIPSTK</sequence>
<dbReference type="PROSITE" id="PS51257">
    <property type="entry name" value="PROKAR_LIPOPROTEIN"/>
    <property type="match status" value="1"/>
</dbReference>
<name>A0A3G6M7F7_CHRCU</name>
<proteinExistence type="predicted"/>
<keyword evidence="1" id="KW-0732">Signal</keyword>
<feature type="chain" id="PRO_5018084245" evidence="1">
    <location>
        <begin position="24"/>
        <end position="106"/>
    </location>
</feature>
<protein>
    <submittedName>
        <fullName evidence="2">Uncharacterized protein</fullName>
    </submittedName>
</protein>
<dbReference type="EMBL" id="CP033920">
    <property type="protein sequence ID" value="AZA50857.1"/>
    <property type="molecule type" value="Genomic_DNA"/>
</dbReference>
<organism evidence="2 3">
    <name type="scientific">Chryseobacterium carnipullorum</name>
    <dbReference type="NCBI Taxonomy" id="1124835"/>
    <lineage>
        <taxon>Bacteria</taxon>
        <taxon>Pseudomonadati</taxon>
        <taxon>Bacteroidota</taxon>
        <taxon>Flavobacteriia</taxon>
        <taxon>Flavobacteriales</taxon>
        <taxon>Weeksellaceae</taxon>
        <taxon>Chryseobacterium group</taxon>
        <taxon>Chryseobacterium</taxon>
    </lineage>
</organism>
<keyword evidence="3" id="KW-1185">Reference proteome</keyword>
<reference evidence="3" key="1">
    <citation type="submission" date="2018-11" db="EMBL/GenBank/DDBJ databases">
        <title>Proposal to divide the Flavobacteriaceae and reorganize its genera based on Amino Acid Identity values calculated from whole genome sequences.</title>
        <authorList>
            <person name="Nicholson A.C."/>
            <person name="Gulvik C.A."/>
            <person name="Whitney A.M."/>
            <person name="Humrighouse B.W."/>
            <person name="Bell M."/>
            <person name="Holmes B."/>
            <person name="Steigerwalt A.G."/>
            <person name="Villarma A."/>
            <person name="Sheth M."/>
            <person name="Batra D."/>
            <person name="Pryor J."/>
            <person name="Bernardet J.-F."/>
            <person name="Hugo C."/>
            <person name="Kampfer P."/>
            <person name="Newman J."/>
            <person name="McQuiston J.R."/>
        </authorList>
    </citation>
    <scope>NUCLEOTIDE SEQUENCE [LARGE SCALE GENOMIC DNA]</scope>
    <source>
        <strain evidence="3">G0188</strain>
    </source>
</reference>
<evidence type="ECO:0000313" key="3">
    <source>
        <dbReference type="Proteomes" id="UP000273270"/>
    </source>
</evidence>
<dbReference type="KEGG" id="ccau:EG346_22965"/>
<dbReference type="AlphaFoldDB" id="A0A3G6M7F7"/>
<gene>
    <name evidence="2" type="ORF">EG346_22965</name>
</gene>
<accession>A0A3G6M7F7</accession>
<feature type="signal peptide" evidence="1">
    <location>
        <begin position="1"/>
        <end position="23"/>
    </location>
</feature>
<evidence type="ECO:0000256" key="1">
    <source>
        <dbReference type="SAM" id="SignalP"/>
    </source>
</evidence>
<dbReference type="Proteomes" id="UP000273270">
    <property type="component" value="Chromosome"/>
</dbReference>
<evidence type="ECO:0000313" key="2">
    <source>
        <dbReference type="EMBL" id="AZA50857.1"/>
    </source>
</evidence>